<reference evidence="2" key="1">
    <citation type="thesis" date="2020" institute="ProQuest LLC" country="789 East Eisenhower Parkway, Ann Arbor, MI, USA">
        <title>Comparative Genomics and Chromosome Evolution.</title>
        <authorList>
            <person name="Mudd A.B."/>
        </authorList>
    </citation>
    <scope>NUCLEOTIDE SEQUENCE</scope>
    <source>
        <strain evidence="2">HN-11 Male</strain>
        <tissue evidence="2">Kidney and liver</tissue>
    </source>
</reference>
<comment type="caution">
    <text evidence="2">The sequence shown here is derived from an EMBL/GenBank/DDBJ whole genome shotgun (WGS) entry which is preliminary data.</text>
</comment>
<dbReference type="Proteomes" id="UP000770717">
    <property type="component" value="Unassembled WGS sequence"/>
</dbReference>
<feature type="signal peptide" evidence="1">
    <location>
        <begin position="1"/>
        <end position="27"/>
    </location>
</feature>
<evidence type="ECO:0000313" key="3">
    <source>
        <dbReference type="Proteomes" id="UP000770717"/>
    </source>
</evidence>
<sequence>MQAIWLLDKCASLTQSLLCSLLNVTHCLKTRNHAVPGAVREGRQYLLHLGYENIKPEQNSKFVINVKFPPTLLDRWDVKAGT</sequence>
<organism evidence="2 3">
    <name type="scientific">Eleutherodactylus coqui</name>
    <name type="common">Puerto Rican coqui</name>
    <dbReference type="NCBI Taxonomy" id="57060"/>
    <lineage>
        <taxon>Eukaryota</taxon>
        <taxon>Metazoa</taxon>
        <taxon>Chordata</taxon>
        <taxon>Craniata</taxon>
        <taxon>Vertebrata</taxon>
        <taxon>Euteleostomi</taxon>
        <taxon>Amphibia</taxon>
        <taxon>Batrachia</taxon>
        <taxon>Anura</taxon>
        <taxon>Neobatrachia</taxon>
        <taxon>Hyloidea</taxon>
        <taxon>Eleutherodactylidae</taxon>
        <taxon>Eleutherodactylinae</taxon>
        <taxon>Eleutherodactylus</taxon>
        <taxon>Eleutherodactylus</taxon>
    </lineage>
</organism>
<accession>A0A8J6EG86</accession>
<gene>
    <name evidence="2" type="ORF">GDO78_022811</name>
</gene>
<keyword evidence="3" id="KW-1185">Reference proteome</keyword>
<keyword evidence="1" id="KW-0732">Signal</keyword>
<dbReference type="EMBL" id="WNTK01000894">
    <property type="protein sequence ID" value="KAG9468405.1"/>
    <property type="molecule type" value="Genomic_DNA"/>
</dbReference>
<dbReference type="AlphaFoldDB" id="A0A8J6EG86"/>
<feature type="chain" id="PRO_5035209410" evidence="1">
    <location>
        <begin position="28"/>
        <end position="82"/>
    </location>
</feature>
<evidence type="ECO:0000256" key="1">
    <source>
        <dbReference type="SAM" id="SignalP"/>
    </source>
</evidence>
<evidence type="ECO:0000313" key="2">
    <source>
        <dbReference type="EMBL" id="KAG9468405.1"/>
    </source>
</evidence>
<protein>
    <submittedName>
        <fullName evidence="2">Uncharacterized protein</fullName>
    </submittedName>
</protein>
<proteinExistence type="predicted"/>
<name>A0A8J6EG86_ELECQ</name>